<gene>
    <name evidence="6" type="ORF">PMEA_00004071</name>
</gene>
<keyword evidence="3" id="KW-0970">Cilium biogenesis/degradation</keyword>
<comment type="caution">
    <text evidence="6">The sequence shown here is derived from an EMBL/GenBank/DDBJ whole genome shotgun (WGS) entry which is preliminary data.</text>
</comment>
<evidence type="ECO:0000256" key="5">
    <source>
        <dbReference type="ARBA" id="ARBA00023273"/>
    </source>
</evidence>
<keyword evidence="4" id="KW-0206">Cytoskeleton</keyword>
<dbReference type="PANTHER" id="PTHR12968:SF4">
    <property type="entry name" value="TECTONIC-LIKE COMPLEX MEMBER MKS1"/>
    <property type="match status" value="1"/>
</dbReference>
<reference evidence="6 7" key="1">
    <citation type="submission" date="2022-05" db="EMBL/GenBank/DDBJ databases">
        <authorList>
            <consortium name="Genoscope - CEA"/>
            <person name="William W."/>
        </authorList>
    </citation>
    <scope>NUCLEOTIDE SEQUENCE [LARGE SCALE GENOMIC DNA]</scope>
</reference>
<comment type="subcellular location">
    <subcellularLocation>
        <location evidence="1">Cytoplasm</location>
        <location evidence="1">Cytoskeleton</location>
        <location evidence="1">Cilium basal body</location>
    </subcellularLocation>
</comment>
<evidence type="ECO:0000256" key="3">
    <source>
        <dbReference type="ARBA" id="ARBA00022794"/>
    </source>
</evidence>
<keyword evidence="5" id="KW-0966">Cell projection</keyword>
<dbReference type="PANTHER" id="PTHR12968">
    <property type="entry name" value="B9 DOMAIN-CONTAINING"/>
    <property type="match status" value="1"/>
</dbReference>
<sequence>MADFLEDVGVGYYRSLDPPKNFVVKVNLRRVTAASYLPEFKFGSQQNVNDQEGAEVAGEALEMQGLRQNQGKPPDQDSEESMFYWQQKMFSQREMELYGDLTNCFGPLEQKYHAEILKLRKKGGRPNRRLFSYVDCDSYVNVDEESRPLTTSPTEVPSYLTKNMTTVRRRNIGTRVDRRNRPGGFITRTDPIVVHETETSKTTAHVVNIPYKTMHVMADLAPEGKAEIDQNDEYVLFSIKIDANGQIFVKPDFNGEKPPYHIETQNDLREVYEYTIEHCSVQMTSDQQEQEFKSFNELYNRHALYLASQVGSGFETMPEPGVLRMNILGEIVSAKGFDYDGLYVHFFLDLPEKWRPTDDPVLSGVTQTCMTKLEGEDYVAHFSFPFDFSLIYQEDDDCDDFIHWPTLFLEVLSLDSWERFRAEGYAYITIPSKAGSYSMEVNTWRPIGNGTGPEMRRFFIGGSPELEDPTYPQKPAIADDKVLSKYFFRTAGSGSVNVKFHVMQQCQSFMDSKAKKTRRTRTILDRLGGMNALDSLAQVMDAFQRAKKRMLDAREGLPSVK</sequence>
<dbReference type="EMBL" id="CALNXJ010000012">
    <property type="protein sequence ID" value="CAH3111364.1"/>
    <property type="molecule type" value="Genomic_DNA"/>
</dbReference>
<evidence type="ECO:0000256" key="4">
    <source>
        <dbReference type="ARBA" id="ARBA00023212"/>
    </source>
</evidence>
<evidence type="ECO:0008006" key="8">
    <source>
        <dbReference type="Google" id="ProtNLM"/>
    </source>
</evidence>
<name>A0AAU9WHX5_9CNID</name>
<evidence type="ECO:0000313" key="7">
    <source>
        <dbReference type="Proteomes" id="UP001159428"/>
    </source>
</evidence>
<dbReference type="GO" id="GO:0036038">
    <property type="term" value="C:MKS complex"/>
    <property type="evidence" value="ECO:0007669"/>
    <property type="project" value="TreeGrafter"/>
</dbReference>
<keyword evidence="7" id="KW-1185">Reference proteome</keyword>
<dbReference type="Pfam" id="PF07162">
    <property type="entry name" value="B9-C2"/>
    <property type="match status" value="1"/>
</dbReference>
<accession>A0AAU9WHX5</accession>
<evidence type="ECO:0000313" key="6">
    <source>
        <dbReference type="EMBL" id="CAH3111364.1"/>
    </source>
</evidence>
<evidence type="ECO:0000256" key="1">
    <source>
        <dbReference type="ARBA" id="ARBA00004120"/>
    </source>
</evidence>
<protein>
    <recommendedName>
        <fullName evidence="8">Meckel syndrome type 1 protein</fullName>
    </recommendedName>
</protein>
<dbReference type="AlphaFoldDB" id="A0AAU9WHX5"/>
<proteinExistence type="predicted"/>
<dbReference type="InterPro" id="IPR010796">
    <property type="entry name" value="C2_B9-type_dom"/>
</dbReference>
<organism evidence="6 7">
    <name type="scientific">Pocillopora meandrina</name>
    <dbReference type="NCBI Taxonomy" id="46732"/>
    <lineage>
        <taxon>Eukaryota</taxon>
        <taxon>Metazoa</taxon>
        <taxon>Cnidaria</taxon>
        <taxon>Anthozoa</taxon>
        <taxon>Hexacorallia</taxon>
        <taxon>Scleractinia</taxon>
        <taxon>Astrocoeniina</taxon>
        <taxon>Pocilloporidae</taxon>
        <taxon>Pocillopora</taxon>
    </lineage>
</organism>
<dbReference type="Proteomes" id="UP001159428">
    <property type="component" value="Unassembled WGS sequence"/>
</dbReference>
<evidence type="ECO:0000256" key="2">
    <source>
        <dbReference type="ARBA" id="ARBA00022490"/>
    </source>
</evidence>
<dbReference type="PROSITE" id="PS51381">
    <property type="entry name" value="C2_B9"/>
    <property type="match status" value="1"/>
</dbReference>
<dbReference type="GO" id="GO:0060271">
    <property type="term" value="P:cilium assembly"/>
    <property type="evidence" value="ECO:0007669"/>
    <property type="project" value="TreeGrafter"/>
</dbReference>
<keyword evidence="2" id="KW-0963">Cytoplasm</keyword>